<evidence type="ECO:0000256" key="1">
    <source>
        <dbReference type="SAM" id="SignalP"/>
    </source>
</evidence>
<proteinExistence type="predicted"/>
<accession>A0A2P2MPY8</accession>
<feature type="chain" id="PRO_5015158658" evidence="1">
    <location>
        <begin position="18"/>
        <end position="79"/>
    </location>
</feature>
<feature type="signal peptide" evidence="1">
    <location>
        <begin position="1"/>
        <end position="17"/>
    </location>
</feature>
<sequence length="79" mass="8639">MLKTLLLEIALTASIRLLWFNCSPLKTENLAPRLPCAALRNPSLSSPSSPLRKSTASPETSFFLFTNALHPVVSKCLRG</sequence>
<name>A0A2P2MPY8_RHIMU</name>
<evidence type="ECO:0000313" key="2">
    <source>
        <dbReference type="EMBL" id="MBX32293.1"/>
    </source>
</evidence>
<protein>
    <submittedName>
        <fullName evidence="2">Auxin response factor</fullName>
    </submittedName>
</protein>
<organism evidence="2">
    <name type="scientific">Rhizophora mucronata</name>
    <name type="common">Asiatic mangrove</name>
    <dbReference type="NCBI Taxonomy" id="61149"/>
    <lineage>
        <taxon>Eukaryota</taxon>
        <taxon>Viridiplantae</taxon>
        <taxon>Streptophyta</taxon>
        <taxon>Embryophyta</taxon>
        <taxon>Tracheophyta</taxon>
        <taxon>Spermatophyta</taxon>
        <taxon>Magnoliopsida</taxon>
        <taxon>eudicotyledons</taxon>
        <taxon>Gunneridae</taxon>
        <taxon>Pentapetalae</taxon>
        <taxon>rosids</taxon>
        <taxon>fabids</taxon>
        <taxon>Malpighiales</taxon>
        <taxon>Rhizophoraceae</taxon>
        <taxon>Rhizophora</taxon>
    </lineage>
</organism>
<dbReference type="EMBL" id="GGEC01051809">
    <property type="protein sequence ID" value="MBX32293.1"/>
    <property type="molecule type" value="Transcribed_RNA"/>
</dbReference>
<keyword evidence="1" id="KW-0732">Signal</keyword>
<reference evidence="2" key="1">
    <citation type="submission" date="2018-02" db="EMBL/GenBank/DDBJ databases">
        <title>Rhizophora mucronata_Transcriptome.</title>
        <authorList>
            <person name="Meera S.P."/>
            <person name="Sreeshan A."/>
            <person name="Augustine A."/>
        </authorList>
    </citation>
    <scope>NUCLEOTIDE SEQUENCE</scope>
    <source>
        <tissue evidence="2">Leaf</tissue>
    </source>
</reference>
<dbReference type="AlphaFoldDB" id="A0A2P2MPY8"/>